<dbReference type="GO" id="GO:0006226">
    <property type="term" value="P:dUMP biosynthetic process"/>
    <property type="evidence" value="ECO:0007669"/>
    <property type="project" value="UniProtKB-UniRule"/>
</dbReference>
<evidence type="ECO:0000256" key="2">
    <source>
        <dbReference type="ARBA" id="ARBA00005142"/>
    </source>
</evidence>
<feature type="domain" description="dUTPase-like" evidence="15">
    <location>
        <begin position="52"/>
        <end position="182"/>
    </location>
</feature>
<dbReference type="InterPro" id="IPR008181">
    <property type="entry name" value="dUTPase"/>
</dbReference>
<evidence type="ECO:0000256" key="4">
    <source>
        <dbReference type="ARBA" id="ARBA00011233"/>
    </source>
</evidence>
<keyword evidence="8 14" id="KW-0378">Hydrolase</keyword>
<dbReference type="NCBIfam" id="TIGR00576">
    <property type="entry name" value="dut"/>
    <property type="match status" value="1"/>
</dbReference>
<evidence type="ECO:0000313" key="16">
    <source>
        <dbReference type="EMBL" id="QBM87980.1"/>
    </source>
</evidence>
<dbReference type="EMBL" id="CP034457">
    <property type="protein sequence ID" value="QBM87980.1"/>
    <property type="molecule type" value="Genomic_DNA"/>
</dbReference>
<dbReference type="InterPro" id="IPR033704">
    <property type="entry name" value="dUTPase_trimeric"/>
</dbReference>
<comment type="catalytic activity">
    <reaction evidence="12">
        <text>dUTP + H2O = dUMP + diphosphate + H(+)</text>
        <dbReference type="Rhea" id="RHEA:10248"/>
        <dbReference type="ChEBI" id="CHEBI:15377"/>
        <dbReference type="ChEBI" id="CHEBI:15378"/>
        <dbReference type="ChEBI" id="CHEBI:33019"/>
        <dbReference type="ChEBI" id="CHEBI:61555"/>
        <dbReference type="ChEBI" id="CHEBI:246422"/>
        <dbReference type="EC" id="3.6.1.23"/>
    </reaction>
    <physiologicalReaction direction="left-to-right" evidence="12">
        <dbReference type="Rhea" id="RHEA:10249"/>
    </physiologicalReaction>
</comment>
<evidence type="ECO:0000256" key="10">
    <source>
        <dbReference type="ARBA" id="ARBA00023080"/>
    </source>
</evidence>
<keyword evidence="9 14" id="KW-0460">Magnesium</keyword>
<keyword evidence="7 14" id="KW-0479">Metal-binding</keyword>
<evidence type="ECO:0000256" key="14">
    <source>
        <dbReference type="RuleBase" id="RU367024"/>
    </source>
</evidence>
<comment type="similarity">
    <text evidence="3 14">Belongs to the dUTPase family.</text>
</comment>
<organism evidence="16 17">
    <name type="scientific">Metschnikowia aff. pulcherrima</name>
    <dbReference type="NCBI Taxonomy" id="2163413"/>
    <lineage>
        <taxon>Eukaryota</taxon>
        <taxon>Fungi</taxon>
        <taxon>Dikarya</taxon>
        <taxon>Ascomycota</taxon>
        <taxon>Saccharomycotina</taxon>
        <taxon>Pichiomycetes</taxon>
        <taxon>Metschnikowiaceae</taxon>
        <taxon>Metschnikowia</taxon>
    </lineage>
</organism>
<dbReference type="PANTHER" id="PTHR11241:SF0">
    <property type="entry name" value="DEOXYURIDINE 5'-TRIPHOSPHATE NUCLEOTIDOHYDROLASE"/>
    <property type="match status" value="1"/>
</dbReference>
<dbReference type="CDD" id="cd07557">
    <property type="entry name" value="trimeric_dUTPase"/>
    <property type="match status" value="1"/>
</dbReference>
<dbReference type="InterPro" id="IPR029054">
    <property type="entry name" value="dUTPase-like"/>
</dbReference>
<reference evidence="17" key="1">
    <citation type="submission" date="2019-03" db="EMBL/GenBank/DDBJ databases">
        <title>Snf2 controls pulcherriminic acid biosynthesis and connects pigmentation and antifungal activity of the yeast Metschnikowia pulcherrima.</title>
        <authorList>
            <person name="Gore-Lloyd D."/>
            <person name="Sumann I."/>
            <person name="Brachmann A.O."/>
            <person name="Schneeberger K."/>
            <person name="Ortiz-Merino R.A."/>
            <person name="Moreno-Beltran M."/>
            <person name="Schlaefli M."/>
            <person name="Kirner P."/>
            <person name="Santos Kron A."/>
            <person name="Wolfe K.H."/>
            <person name="Piel J."/>
            <person name="Ahrens C.H."/>
            <person name="Henk D."/>
            <person name="Freimoser F.M."/>
        </authorList>
    </citation>
    <scope>NUCLEOTIDE SEQUENCE [LARGE SCALE GENOMIC DNA]</scope>
    <source>
        <strain evidence="17">APC 1.2</strain>
    </source>
</reference>
<dbReference type="GO" id="GO:0046081">
    <property type="term" value="P:dUTP catabolic process"/>
    <property type="evidence" value="ECO:0007669"/>
    <property type="project" value="UniProtKB-UniRule"/>
</dbReference>
<dbReference type="NCBIfam" id="NF001862">
    <property type="entry name" value="PRK00601.1"/>
    <property type="match status" value="1"/>
</dbReference>
<evidence type="ECO:0000256" key="12">
    <source>
        <dbReference type="ARBA" id="ARBA00048211"/>
    </source>
</evidence>
<comment type="function">
    <text evidence="13 14">Involved in nucleotide metabolism via production of dUMP, the immediate precursor of thymidine nucleotides, and decreases the intracellular concentration of dUTP so that uracil cannot be incorporated into DNA.</text>
</comment>
<keyword evidence="10 14" id="KW-0546">Nucleotide metabolism</keyword>
<evidence type="ECO:0000256" key="7">
    <source>
        <dbReference type="ARBA" id="ARBA00022723"/>
    </source>
</evidence>
<comment type="pathway">
    <text evidence="2 14">Pyrimidine metabolism; dUMP biosynthesis; dUMP from dCTP (dUTP route): step 2/2.</text>
</comment>
<evidence type="ECO:0000313" key="17">
    <source>
        <dbReference type="Proteomes" id="UP000292447"/>
    </source>
</evidence>
<dbReference type="InterPro" id="IPR036157">
    <property type="entry name" value="dUTPase-like_sf"/>
</dbReference>
<evidence type="ECO:0000256" key="5">
    <source>
        <dbReference type="ARBA" id="ARBA00012379"/>
    </source>
</evidence>
<dbReference type="Gene3D" id="2.70.40.10">
    <property type="match status" value="1"/>
</dbReference>
<dbReference type="SUPFAM" id="SSF51283">
    <property type="entry name" value="dUTPase-like"/>
    <property type="match status" value="1"/>
</dbReference>
<dbReference type="AlphaFoldDB" id="A0A4P6XL45"/>
<evidence type="ECO:0000256" key="9">
    <source>
        <dbReference type="ARBA" id="ARBA00022842"/>
    </source>
</evidence>
<evidence type="ECO:0000256" key="11">
    <source>
        <dbReference type="ARBA" id="ARBA00030698"/>
    </source>
</evidence>
<evidence type="ECO:0000256" key="8">
    <source>
        <dbReference type="ARBA" id="ARBA00022801"/>
    </source>
</evidence>
<comment type="subunit">
    <text evidence="4 14">Homotrimer.</text>
</comment>
<evidence type="ECO:0000259" key="15">
    <source>
        <dbReference type="Pfam" id="PF00692"/>
    </source>
</evidence>
<name>A0A4P6XL45_9ASCO</name>
<evidence type="ECO:0000256" key="3">
    <source>
        <dbReference type="ARBA" id="ARBA00006581"/>
    </source>
</evidence>
<dbReference type="EC" id="3.6.1.23" evidence="5 14"/>
<dbReference type="UniPathway" id="UPA00610">
    <property type="reaction ID" value="UER00666"/>
</dbReference>
<accession>A0A4P6XL45</accession>
<evidence type="ECO:0000256" key="13">
    <source>
        <dbReference type="ARBA" id="ARBA00056586"/>
    </source>
</evidence>
<dbReference type="FunFam" id="2.70.40.10:FF:000007">
    <property type="entry name" value="dUTP pyrophosphatase"/>
    <property type="match status" value="1"/>
</dbReference>
<dbReference type="STRING" id="2163413.A0A4P6XL45"/>
<gene>
    <name evidence="16" type="primary">MPUL0B11940</name>
    <name evidence="16" type="ORF">METSCH_B11940</name>
</gene>
<proteinExistence type="inferred from homology"/>
<dbReference type="GO" id="GO:0004170">
    <property type="term" value="F:dUTP diphosphatase activity"/>
    <property type="evidence" value="ECO:0007669"/>
    <property type="project" value="UniProtKB-UniRule"/>
</dbReference>
<protein>
    <recommendedName>
        <fullName evidence="6 14">Deoxyuridine 5'-triphosphate nucleotidohydrolase</fullName>
        <shortName evidence="14">dUTPase</shortName>
        <ecNumber evidence="5 14">3.6.1.23</ecNumber>
    </recommendedName>
    <alternativeName>
        <fullName evidence="11 14">dUTP pyrophosphatase</fullName>
    </alternativeName>
</protein>
<keyword evidence="17" id="KW-1185">Reference proteome</keyword>
<dbReference type="Proteomes" id="UP000292447">
    <property type="component" value="Chromosome II"/>
</dbReference>
<comment type="cofactor">
    <cofactor evidence="1 14">
        <name>Mg(2+)</name>
        <dbReference type="ChEBI" id="CHEBI:18420"/>
    </cofactor>
</comment>
<evidence type="ECO:0000256" key="1">
    <source>
        <dbReference type="ARBA" id="ARBA00001946"/>
    </source>
</evidence>
<dbReference type="GO" id="GO:0000287">
    <property type="term" value="F:magnesium ion binding"/>
    <property type="evidence" value="ECO:0007669"/>
    <property type="project" value="UniProtKB-UniRule"/>
</dbReference>
<dbReference type="Pfam" id="PF00692">
    <property type="entry name" value="dUTPase"/>
    <property type="match status" value="1"/>
</dbReference>
<evidence type="ECO:0000256" key="6">
    <source>
        <dbReference type="ARBA" id="ARBA00021732"/>
    </source>
</evidence>
<sequence>MFFIHQSKFHTQPFFFTPSIKTKTHIITKSNMSVEKKLKASDELKVFLRSEKATVPTKGSALAAGYDLYLSEDATIPAQGQGLVATDLTIIVPIGTYGRVAPRSGLAVKHGISTGAGVIDADYRGEVKVVLFNHAKNDFEIKKGDRIAQLVLELIINADINVITKEDLDNTDRGEGGFGSTGKN</sequence>
<dbReference type="PANTHER" id="PTHR11241">
    <property type="entry name" value="DEOXYURIDINE 5'-TRIPHOSPHATE NUCLEOTIDOHYDROLASE"/>
    <property type="match status" value="1"/>
</dbReference>